<dbReference type="Gene3D" id="3.40.980.10">
    <property type="entry name" value="MoaB/Mog-like domain"/>
    <property type="match status" value="1"/>
</dbReference>
<reference evidence="8 9" key="1">
    <citation type="submission" date="2016-10" db="EMBL/GenBank/DDBJ databases">
        <authorList>
            <person name="de Groot N.N."/>
        </authorList>
    </citation>
    <scope>NUCLEOTIDE SEQUENCE [LARGE SCALE GENOMIC DNA]</scope>
    <source>
        <strain evidence="8 9">MP1X4</strain>
    </source>
</reference>
<evidence type="ECO:0000313" key="8">
    <source>
        <dbReference type="EMBL" id="SDT09506.1"/>
    </source>
</evidence>
<dbReference type="SUPFAM" id="SSF53218">
    <property type="entry name" value="Molybdenum cofactor biosynthesis proteins"/>
    <property type="match status" value="1"/>
</dbReference>
<dbReference type="InterPro" id="IPR036135">
    <property type="entry name" value="MoeA_linker/N_sf"/>
</dbReference>
<dbReference type="Gene3D" id="3.90.105.10">
    <property type="entry name" value="Molybdopterin biosynthesis moea protein, domain 2"/>
    <property type="match status" value="1"/>
</dbReference>
<comment type="pathway">
    <text evidence="2 6">Cofactor biosynthesis; molybdopterin biosynthesis.</text>
</comment>
<dbReference type="InterPro" id="IPR038987">
    <property type="entry name" value="MoeA-like"/>
</dbReference>
<dbReference type="PANTHER" id="PTHR10192">
    <property type="entry name" value="MOLYBDOPTERIN BIOSYNTHESIS PROTEIN"/>
    <property type="match status" value="1"/>
</dbReference>
<evidence type="ECO:0000259" key="7">
    <source>
        <dbReference type="SMART" id="SM00852"/>
    </source>
</evidence>
<comment type="catalytic activity">
    <reaction evidence="5">
        <text>adenylyl-molybdopterin + molybdate = Mo-molybdopterin + AMP + H(+)</text>
        <dbReference type="Rhea" id="RHEA:35047"/>
        <dbReference type="ChEBI" id="CHEBI:15378"/>
        <dbReference type="ChEBI" id="CHEBI:36264"/>
        <dbReference type="ChEBI" id="CHEBI:62727"/>
        <dbReference type="ChEBI" id="CHEBI:71302"/>
        <dbReference type="ChEBI" id="CHEBI:456215"/>
        <dbReference type="EC" id="2.10.1.1"/>
    </reaction>
</comment>
<keyword evidence="4 6" id="KW-0501">Molybdenum cofactor biosynthesis</keyword>
<keyword evidence="6" id="KW-0479">Metal-binding</keyword>
<comment type="cofactor">
    <cofactor evidence="6">
        <name>Mg(2+)</name>
        <dbReference type="ChEBI" id="CHEBI:18420"/>
    </cofactor>
</comment>
<sequence>MITVEEAEKIIQAELRDYGVEIMSFELTLGRVLAENIKADRDLPPFNRVTMDGVAVNYNAIENGVSSFHIKATQAAGDPPAEVHEADHCIEIMTGAALPSSVDTVIRYEDLEIRAGLASVLVSHNHIKKGQNIHFQGRDKKQHEIVAKSGQIISPAIISLVASVGETELRVKKLPRVVVISSGDELVEVEQTPLVYQIRRSNNYTVKAVLQQHGIEAAMLHIPDDPEITKKLIQQCLLNYDVILLSGGISMGKFDYIPKALEELNVQQLFHKVEQRPGKPLWFGKHENGVVVFAFPGNPVATFMCLHRYFLTWLQATLGLKPQVPVYAVLDRDFNFLPSLKYFLQVHLQVNESGQLTAIPIEGNGSGDFANLADTNAFMELPLEKNHFAKGEIYEVWMFKGLF</sequence>
<dbReference type="SUPFAM" id="SSF63867">
    <property type="entry name" value="MoeA C-terminal domain-like"/>
    <property type="match status" value="1"/>
</dbReference>
<dbReference type="EMBL" id="LT629740">
    <property type="protein sequence ID" value="SDT09506.1"/>
    <property type="molecule type" value="Genomic_DNA"/>
</dbReference>
<comment type="similarity">
    <text evidence="3 6">Belongs to the MoeA family.</text>
</comment>
<dbReference type="GO" id="GO:0046872">
    <property type="term" value="F:metal ion binding"/>
    <property type="evidence" value="ECO:0007669"/>
    <property type="project" value="UniProtKB-UniRule"/>
</dbReference>
<dbReference type="InterPro" id="IPR036425">
    <property type="entry name" value="MoaB/Mog-like_dom_sf"/>
</dbReference>
<dbReference type="Pfam" id="PF03453">
    <property type="entry name" value="MoeA_N"/>
    <property type="match status" value="1"/>
</dbReference>
<dbReference type="InterPro" id="IPR005110">
    <property type="entry name" value="MoeA_linker/N"/>
</dbReference>
<evidence type="ECO:0000256" key="1">
    <source>
        <dbReference type="ARBA" id="ARBA00002901"/>
    </source>
</evidence>
<dbReference type="SUPFAM" id="SSF63882">
    <property type="entry name" value="MoeA N-terminal region -like"/>
    <property type="match status" value="1"/>
</dbReference>
<dbReference type="InterPro" id="IPR036688">
    <property type="entry name" value="MoeA_C_domain_IV_sf"/>
</dbReference>
<dbReference type="Gene3D" id="2.170.190.11">
    <property type="entry name" value="Molybdopterin biosynthesis moea protein, domain 3"/>
    <property type="match status" value="1"/>
</dbReference>
<dbReference type="Pfam" id="PF03454">
    <property type="entry name" value="MoeA_C"/>
    <property type="match status" value="1"/>
</dbReference>
<dbReference type="NCBIfam" id="TIGR00177">
    <property type="entry name" value="molyb_syn"/>
    <property type="match status" value="1"/>
</dbReference>
<dbReference type="UniPathway" id="UPA00344"/>
<evidence type="ECO:0000256" key="3">
    <source>
        <dbReference type="ARBA" id="ARBA00010763"/>
    </source>
</evidence>
<dbReference type="InterPro" id="IPR005111">
    <property type="entry name" value="MoeA_C_domain_IV"/>
</dbReference>
<name>A0A1H1XLC9_MUCMA</name>
<protein>
    <recommendedName>
        <fullName evidence="6">Molybdopterin molybdenumtransferase</fullName>
        <ecNumber evidence="6">2.10.1.1</ecNumber>
    </recommendedName>
</protein>
<dbReference type="CDD" id="cd00887">
    <property type="entry name" value="MoeA"/>
    <property type="match status" value="1"/>
</dbReference>
<dbReference type="RefSeq" id="WP_091372976.1">
    <property type="nucleotide sequence ID" value="NZ_LT629740.1"/>
</dbReference>
<keyword evidence="9" id="KW-1185">Reference proteome</keyword>
<dbReference type="GO" id="GO:0006777">
    <property type="term" value="P:Mo-molybdopterin cofactor biosynthetic process"/>
    <property type="evidence" value="ECO:0007669"/>
    <property type="project" value="UniProtKB-UniRule"/>
</dbReference>
<dbReference type="AlphaFoldDB" id="A0A1H1XLC9"/>
<evidence type="ECO:0000256" key="6">
    <source>
        <dbReference type="RuleBase" id="RU365090"/>
    </source>
</evidence>
<dbReference type="PROSITE" id="PS01079">
    <property type="entry name" value="MOCF_BIOSYNTHESIS_2"/>
    <property type="match status" value="1"/>
</dbReference>
<evidence type="ECO:0000256" key="2">
    <source>
        <dbReference type="ARBA" id="ARBA00005046"/>
    </source>
</evidence>
<dbReference type="GO" id="GO:0005829">
    <property type="term" value="C:cytosol"/>
    <property type="evidence" value="ECO:0007669"/>
    <property type="project" value="TreeGrafter"/>
</dbReference>
<dbReference type="InterPro" id="IPR001453">
    <property type="entry name" value="MoaB/Mog_dom"/>
</dbReference>
<keyword evidence="6" id="KW-0500">Molybdenum</keyword>
<evidence type="ECO:0000256" key="5">
    <source>
        <dbReference type="ARBA" id="ARBA00047317"/>
    </source>
</evidence>
<gene>
    <name evidence="8" type="ORF">SAMN05216490_2473</name>
</gene>
<dbReference type="InterPro" id="IPR008284">
    <property type="entry name" value="MoCF_biosynth_CS"/>
</dbReference>
<dbReference type="EC" id="2.10.1.1" evidence="6"/>
<keyword evidence="6" id="KW-0460">Magnesium</keyword>
<feature type="domain" description="MoaB/Mog" evidence="7">
    <location>
        <begin position="178"/>
        <end position="317"/>
    </location>
</feature>
<dbReference type="Gene3D" id="2.40.340.10">
    <property type="entry name" value="MoeA, C-terminal, domain IV"/>
    <property type="match status" value="1"/>
</dbReference>
<dbReference type="OrthoDB" id="9804758at2"/>
<proteinExistence type="inferred from homology"/>
<keyword evidence="6" id="KW-0808">Transferase</keyword>
<dbReference type="GO" id="GO:0061599">
    <property type="term" value="F:molybdopterin molybdotransferase activity"/>
    <property type="evidence" value="ECO:0007669"/>
    <property type="project" value="UniProtKB-UniRule"/>
</dbReference>
<dbReference type="Proteomes" id="UP000199679">
    <property type="component" value="Chromosome I"/>
</dbReference>
<dbReference type="STRING" id="652787.SAMN05216490_2473"/>
<organism evidence="8 9">
    <name type="scientific">Mucilaginibacter mallensis</name>
    <dbReference type="NCBI Taxonomy" id="652787"/>
    <lineage>
        <taxon>Bacteria</taxon>
        <taxon>Pseudomonadati</taxon>
        <taxon>Bacteroidota</taxon>
        <taxon>Sphingobacteriia</taxon>
        <taxon>Sphingobacteriales</taxon>
        <taxon>Sphingobacteriaceae</taxon>
        <taxon>Mucilaginibacter</taxon>
    </lineage>
</organism>
<dbReference type="Pfam" id="PF00994">
    <property type="entry name" value="MoCF_biosynth"/>
    <property type="match status" value="1"/>
</dbReference>
<dbReference type="PANTHER" id="PTHR10192:SF5">
    <property type="entry name" value="GEPHYRIN"/>
    <property type="match status" value="1"/>
</dbReference>
<dbReference type="SMART" id="SM00852">
    <property type="entry name" value="MoCF_biosynth"/>
    <property type="match status" value="1"/>
</dbReference>
<evidence type="ECO:0000313" key="9">
    <source>
        <dbReference type="Proteomes" id="UP000199679"/>
    </source>
</evidence>
<accession>A0A1H1XLC9</accession>
<evidence type="ECO:0000256" key="4">
    <source>
        <dbReference type="ARBA" id="ARBA00023150"/>
    </source>
</evidence>
<comment type="function">
    <text evidence="1 6">Catalyzes the insertion of molybdate into adenylated molybdopterin with the concomitant release of AMP.</text>
</comment>